<dbReference type="Proteomes" id="UP000528460">
    <property type="component" value="Unassembled WGS sequence"/>
</dbReference>
<evidence type="ECO:0000313" key="1">
    <source>
        <dbReference type="EMBL" id="NOK12448.1"/>
    </source>
</evidence>
<name>A0A7Y4JWG5_9BACT</name>
<sequence>MEIRPDSARELLETSERVLAPLGWNPVEAAMTHFALAQALWSQPAEHARALTLAKQAEKGFTQGGSMTRRELAPVTQWIASQ</sequence>
<dbReference type="AlphaFoldDB" id="A0A7Y4JWG5"/>
<dbReference type="RefSeq" id="WP_171419127.1">
    <property type="nucleotide sequence ID" value="NZ_JABFJW010000232.1"/>
</dbReference>
<dbReference type="EMBL" id="JABFJW010000232">
    <property type="protein sequence ID" value="NOK12448.1"/>
    <property type="molecule type" value="Genomic_DNA"/>
</dbReference>
<comment type="caution">
    <text evidence="1">The sequence shown here is derived from an EMBL/GenBank/DDBJ whole genome shotgun (WGS) entry which is preliminary data.</text>
</comment>
<protein>
    <submittedName>
        <fullName evidence="1">Uncharacterized protein</fullName>
    </submittedName>
</protein>
<reference evidence="1 2" key="1">
    <citation type="submission" date="2020-05" db="EMBL/GenBank/DDBJ databases">
        <authorList>
            <person name="Whitworth D."/>
        </authorList>
    </citation>
    <scope>NUCLEOTIDE SEQUENCE [LARGE SCALE GENOMIC DNA]</scope>
    <source>
        <strain evidence="1 2">CA046A</strain>
    </source>
</reference>
<proteinExistence type="predicted"/>
<accession>A0A7Y4JWG5</accession>
<evidence type="ECO:0000313" key="2">
    <source>
        <dbReference type="Proteomes" id="UP000528460"/>
    </source>
</evidence>
<gene>
    <name evidence="1" type="ORF">HNS30_25730</name>
</gene>
<organism evidence="1 2">
    <name type="scientific">Corallococcus exercitus</name>
    <dbReference type="NCBI Taxonomy" id="2316736"/>
    <lineage>
        <taxon>Bacteria</taxon>
        <taxon>Pseudomonadati</taxon>
        <taxon>Myxococcota</taxon>
        <taxon>Myxococcia</taxon>
        <taxon>Myxococcales</taxon>
        <taxon>Cystobacterineae</taxon>
        <taxon>Myxococcaceae</taxon>
        <taxon>Corallococcus</taxon>
    </lineage>
</organism>